<proteinExistence type="predicted"/>
<dbReference type="AlphaFoldDB" id="A0A0E9V6K6"/>
<protein>
    <submittedName>
        <fullName evidence="1">Uncharacterized protein</fullName>
    </submittedName>
</protein>
<accession>A0A0E9V6K6</accession>
<reference evidence="1" key="1">
    <citation type="submission" date="2014-11" db="EMBL/GenBank/DDBJ databases">
        <authorList>
            <person name="Amaro Gonzalez C."/>
        </authorList>
    </citation>
    <scope>NUCLEOTIDE SEQUENCE</scope>
</reference>
<evidence type="ECO:0000313" key="1">
    <source>
        <dbReference type="EMBL" id="JAH73636.1"/>
    </source>
</evidence>
<dbReference type="EMBL" id="GBXM01034941">
    <property type="protein sequence ID" value="JAH73636.1"/>
    <property type="molecule type" value="Transcribed_RNA"/>
</dbReference>
<reference evidence="1" key="2">
    <citation type="journal article" date="2015" name="Fish Shellfish Immunol.">
        <title>Early steps in the European eel (Anguilla anguilla)-Vibrio vulnificus interaction in the gills: Role of the RtxA13 toxin.</title>
        <authorList>
            <person name="Callol A."/>
            <person name="Pajuelo D."/>
            <person name="Ebbesson L."/>
            <person name="Teles M."/>
            <person name="MacKenzie S."/>
            <person name="Amaro C."/>
        </authorList>
    </citation>
    <scope>NUCLEOTIDE SEQUENCE</scope>
</reference>
<sequence>MFHIRTHRRSGSLEPHRHFLPRLCLHQIPLEGRPIGCLSSL</sequence>
<organism evidence="1">
    <name type="scientific">Anguilla anguilla</name>
    <name type="common">European freshwater eel</name>
    <name type="synonym">Muraena anguilla</name>
    <dbReference type="NCBI Taxonomy" id="7936"/>
    <lineage>
        <taxon>Eukaryota</taxon>
        <taxon>Metazoa</taxon>
        <taxon>Chordata</taxon>
        <taxon>Craniata</taxon>
        <taxon>Vertebrata</taxon>
        <taxon>Euteleostomi</taxon>
        <taxon>Actinopterygii</taxon>
        <taxon>Neopterygii</taxon>
        <taxon>Teleostei</taxon>
        <taxon>Anguilliformes</taxon>
        <taxon>Anguillidae</taxon>
        <taxon>Anguilla</taxon>
    </lineage>
</organism>
<name>A0A0E9V6K6_ANGAN</name>